<evidence type="ECO:0000313" key="2">
    <source>
        <dbReference type="Proteomes" id="UP000607653"/>
    </source>
</evidence>
<comment type="caution">
    <text evidence="1">The sequence shown here is derived from an EMBL/GenBank/DDBJ whole genome shotgun (WGS) entry which is preliminary data.</text>
</comment>
<sequence>MWKMKSFQNHYLAEIFVFWGSFGFKCLKILGLGSEFMSENSGLIQEHKRLFFKNILIAEIFRFWVHVNSRL</sequence>
<protein>
    <submittedName>
        <fullName evidence="1">Uncharacterized protein</fullName>
    </submittedName>
</protein>
<name>A0A822ZR34_NELNU</name>
<keyword evidence="2" id="KW-1185">Reference proteome</keyword>
<accession>A0A822ZR34</accession>
<evidence type="ECO:0000313" key="1">
    <source>
        <dbReference type="EMBL" id="DAD45971.1"/>
    </source>
</evidence>
<dbReference type="AlphaFoldDB" id="A0A822ZR34"/>
<reference evidence="1 2" key="1">
    <citation type="journal article" date="2020" name="Mol. Biol. Evol.">
        <title>Distinct Expression and Methylation Patterns for Genes with Different Fates following a Single Whole-Genome Duplication in Flowering Plants.</title>
        <authorList>
            <person name="Shi T."/>
            <person name="Rahmani R.S."/>
            <person name="Gugger P.F."/>
            <person name="Wang M."/>
            <person name="Li H."/>
            <person name="Zhang Y."/>
            <person name="Li Z."/>
            <person name="Wang Q."/>
            <person name="Van de Peer Y."/>
            <person name="Marchal K."/>
            <person name="Chen J."/>
        </authorList>
    </citation>
    <scope>NUCLEOTIDE SEQUENCE [LARGE SCALE GENOMIC DNA]</scope>
    <source>
        <tissue evidence="1">Leaf</tissue>
    </source>
</reference>
<dbReference type="Proteomes" id="UP000607653">
    <property type="component" value="Unassembled WGS sequence"/>
</dbReference>
<dbReference type="EMBL" id="DUZY01000007">
    <property type="protein sequence ID" value="DAD45971.1"/>
    <property type="molecule type" value="Genomic_DNA"/>
</dbReference>
<proteinExistence type="predicted"/>
<organism evidence="1 2">
    <name type="scientific">Nelumbo nucifera</name>
    <name type="common">Sacred lotus</name>
    <dbReference type="NCBI Taxonomy" id="4432"/>
    <lineage>
        <taxon>Eukaryota</taxon>
        <taxon>Viridiplantae</taxon>
        <taxon>Streptophyta</taxon>
        <taxon>Embryophyta</taxon>
        <taxon>Tracheophyta</taxon>
        <taxon>Spermatophyta</taxon>
        <taxon>Magnoliopsida</taxon>
        <taxon>Proteales</taxon>
        <taxon>Nelumbonaceae</taxon>
        <taxon>Nelumbo</taxon>
    </lineage>
</organism>
<gene>
    <name evidence="1" type="ORF">HUJ06_004202</name>
</gene>